<dbReference type="EMBL" id="QRNO01000064">
    <property type="protein sequence ID" value="RHK48412.1"/>
    <property type="molecule type" value="Genomic_DNA"/>
</dbReference>
<accession>A0A415GH21</accession>
<evidence type="ECO:0000256" key="1">
    <source>
        <dbReference type="SAM" id="SignalP"/>
    </source>
</evidence>
<feature type="signal peptide" evidence="1">
    <location>
        <begin position="1"/>
        <end position="19"/>
    </location>
</feature>
<dbReference type="AlphaFoldDB" id="A0A415GH21"/>
<feature type="chain" id="PRO_5019098536" evidence="1">
    <location>
        <begin position="20"/>
        <end position="140"/>
    </location>
</feature>
<dbReference type="OrthoDB" id="1086519at2"/>
<evidence type="ECO:0000313" key="3">
    <source>
        <dbReference type="Proteomes" id="UP000286598"/>
    </source>
</evidence>
<evidence type="ECO:0000313" key="2">
    <source>
        <dbReference type="EMBL" id="RHK48412.1"/>
    </source>
</evidence>
<keyword evidence="1" id="KW-0732">Signal</keyword>
<gene>
    <name evidence="2" type="ORF">DW060_10610</name>
</gene>
<reference evidence="2 3" key="1">
    <citation type="submission" date="2018-08" db="EMBL/GenBank/DDBJ databases">
        <title>A genome reference for cultivated species of the human gut microbiota.</title>
        <authorList>
            <person name="Zou Y."/>
            <person name="Xue W."/>
            <person name="Luo G."/>
        </authorList>
    </citation>
    <scope>NUCLEOTIDE SEQUENCE [LARGE SCALE GENOMIC DNA]</scope>
    <source>
        <strain evidence="2 3">AF42-9</strain>
    </source>
</reference>
<name>A0A415GH21_9BACT</name>
<sequence>MKKVPFLLFFFLVSLKIMSQTDKVFNVRICNDEYQVYMHINLYQNNIIVPGQELFGETPGYFGAMRDPRKWLITSAKIEDKHTATLEITNDYGSEDLTATLIFNPKDGSYVLKQKSGSRMKIVVNRKWLKLPVELKFIVE</sequence>
<organism evidence="2 3">
    <name type="scientific">Leyella stercorea</name>
    <dbReference type="NCBI Taxonomy" id="363265"/>
    <lineage>
        <taxon>Bacteria</taxon>
        <taxon>Pseudomonadati</taxon>
        <taxon>Bacteroidota</taxon>
        <taxon>Bacteroidia</taxon>
        <taxon>Bacteroidales</taxon>
        <taxon>Prevotellaceae</taxon>
        <taxon>Leyella</taxon>
    </lineage>
</organism>
<proteinExistence type="predicted"/>
<keyword evidence="3" id="KW-1185">Reference proteome</keyword>
<protein>
    <submittedName>
        <fullName evidence="2">Uncharacterized protein</fullName>
    </submittedName>
</protein>
<comment type="caution">
    <text evidence="2">The sequence shown here is derived from an EMBL/GenBank/DDBJ whole genome shotgun (WGS) entry which is preliminary data.</text>
</comment>
<dbReference type="Proteomes" id="UP000286598">
    <property type="component" value="Unassembled WGS sequence"/>
</dbReference>